<name>A0A1M7ZP57_9HYPH</name>
<dbReference type="PANTHER" id="PTHR43123:SF1">
    <property type="entry name" value="POLYSACCHARIDE DEACETYLASE-RELATED"/>
    <property type="match status" value="1"/>
</dbReference>
<feature type="domain" description="NodB homology" evidence="5">
    <location>
        <begin position="72"/>
        <end position="290"/>
    </location>
</feature>
<dbReference type="OrthoDB" id="9787041at2"/>
<evidence type="ECO:0000256" key="4">
    <source>
        <dbReference type="ARBA" id="ARBA00032976"/>
    </source>
</evidence>
<dbReference type="PROSITE" id="PS51677">
    <property type="entry name" value="NODB"/>
    <property type="match status" value="1"/>
</dbReference>
<dbReference type="Pfam" id="PF01522">
    <property type="entry name" value="Polysacc_deac_1"/>
    <property type="match status" value="1"/>
</dbReference>
<dbReference type="STRING" id="1123029.SAMN02745172_03258"/>
<evidence type="ECO:0000256" key="3">
    <source>
        <dbReference type="ARBA" id="ARBA00020071"/>
    </source>
</evidence>
<dbReference type="PANTHER" id="PTHR43123">
    <property type="entry name" value="POLYSACCHARIDE DEACETYLASE-RELATED"/>
    <property type="match status" value="1"/>
</dbReference>
<sequence length="312" mass="35701">MSSPSLSAPERDLVGYGPRIPAGTWPNGARLAINVVINYEEGSERSFAMGDPDQEPMTEWGSYAFPRDIRNLAMESMYEYGSRVGIWRILDSLADARIPATFFACAVAFEQNPDVARAAVAGGHEICSHGYRWEEVFHLTEEEERDHIVRAIRSFEQTCGKRPVGWYCRYGPSVRTRRLVAEEGGFLYDSDAYNDDVPYFVTVGDHRRLVVPYTCDVNDIRFWNSPGLAQAEDFFLYMRESFEVLYAEAARGPRMMSIGLHPRMIGRPGRIRSLKRFFDYARQYHDVWFTTREEIARAWLERDAGSEEAGDA</sequence>
<dbReference type="GO" id="GO:0005975">
    <property type="term" value="P:carbohydrate metabolic process"/>
    <property type="evidence" value="ECO:0007669"/>
    <property type="project" value="InterPro"/>
</dbReference>
<organism evidence="6 7">
    <name type="scientific">Pseudoxanthobacter soli DSM 19599</name>
    <dbReference type="NCBI Taxonomy" id="1123029"/>
    <lineage>
        <taxon>Bacteria</taxon>
        <taxon>Pseudomonadati</taxon>
        <taxon>Pseudomonadota</taxon>
        <taxon>Alphaproteobacteria</taxon>
        <taxon>Hyphomicrobiales</taxon>
        <taxon>Segnochrobactraceae</taxon>
        <taxon>Pseudoxanthobacter</taxon>
    </lineage>
</organism>
<dbReference type="InterPro" id="IPR017625">
    <property type="entry name" value="PuuE"/>
</dbReference>
<dbReference type="GO" id="GO:0016810">
    <property type="term" value="F:hydrolase activity, acting on carbon-nitrogen (but not peptide) bonds"/>
    <property type="evidence" value="ECO:0007669"/>
    <property type="project" value="InterPro"/>
</dbReference>
<evidence type="ECO:0000256" key="1">
    <source>
        <dbReference type="ARBA" id="ARBA00003236"/>
    </source>
</evidence>
<dbReference type="Proteomes" id="UP000186406">
    <property type="component" value="Unassembled WGS sequence"/>
</dbReference>
<dbReference type="Gene3D" id="3.20.20.370">
    <property type="entry name" value="Glycoside hydrolase/deacetylase"/>
    <property type="match status" value="1"/>
</dbReference>
<dbReference type="InterPro" id="IPR011330">
    <property type="entry name" value="Glyco_hydro/deAcase_b/a-brl"/>
</dbReference>
<keyword evidence="7" id="KW-1185">Reference proteome</keyword>
<comment type="similarity">
    <text evidence="2">Belongs to the polysaccharide deacetylase family.</text>
</comment>
<evidence type="ECO:0000313" key="6">
    <source>
        <dbReference type="EMBL" id="SHO66599.1"/>
    </source>
</evidence>
<evidence type="ECO:0000313" key="7">
    <source>
        <dbReference type="Proteomes" id="UP000186406"/>
    </source>
</evidence>
<evidence type="ECO:0000259" key="5">
    <source>
        <dbReference type="PROSITE" id="PS51677"/>
    </source>
</evidence>
<gene>
    <name evidence="6" type="ORF">SAMN02745172_03258</name>
</gene>
<evidence type="ECO:0000256" key="2">
    <source>
        <dbReference type="ARBA" id="ARBA00010973"/>
    </source>
</evidence>
<dbReference type="InterPro" id="IPR002509">
    <property type="entry name" value="NODB_dom"/>
</dbReference>
<dbReference type="SUPFAM" id="SSF88713">
    <property type="entry name" value="Glycoside hydrolase/deacetylase"/>
    <property type="match status" value="1"/>
</dbReference>
<comment type="function">
    <text evidence="1">Is involved in generating a small heat-stable compound (Nod), an acylated oligomer of N-acetylglucosamine, that stimulates mitosis in various plant protoplasts.</text>
</comment>
<dbReference type="CDD" id="cd10977">
    <property type="entry name" value="CE4_PuuE_SpCDA1"/>
    <property type="match status" value="1"/>
</dbReference>
<protein>
    <recommendedName>
        <fullName evidence="3">Chitooligosaccharide deacetylase</fullName>
    </recommendedName>
    <alternativeName>
        <fullName evidence="4">Nodulation protein B</fullName>
    </alternativeName>
</protein>
<accession>A0A1M7ZP57</accession>
<dbReference type="AlphaFoldDB" id="A0A1M7ZP57"/>
<dbReference type="RefSeq" id="WP_073630558.1">
    <property type="nucleotide sequence ID" value="NZ_FRXO01000006.1"/>
</dbReference>
<dbReference type="EMBL" id="FRXO01000006">
    <property type="protein sequence ID" value="SHO66599.1"/>
    <property type="molecule type" value="Genomic_DNA"/>
</dbReference>
<proteinExistence type="inferred from homology"/>
<reference evidence="6 7" key="1">
    <citation type="submission" date="2016-12" db="EMBL/GenBank/DDBJ databases">
        <authorList>
            <person name="Song W.-J."/>
            <person name="Kurnit D.M."/>
        </authorList>
    </citation>
    <scope>NUCLEOTIDE SEQUENCE [LARGE SCALE GENOMIC DNA]</scope>
    <source>
        <strain evidence="6 7">DSM 19599</strain>
    </source>
</reference>